<dbReference type="GO" id="GO:0003677">
    <property type="term" value="F:DNA binding"/>
    <property type="evidence" value="ECO:0007669"/>
    <property type="project" value="UniProtKB-KW"/>
</dbReference>
<proteinExistence type="predicted"/>
<feature type="modified residue" description="4-aspartylphosphate" evidence="5">
    <location>
        <position position="54"/>
    </location>
</feature>
<keyword evidence="3 8" id="KW-0238">DNA-binding</keyword>
<dbReference type="Gene3D" id="3.40.50.2300">
    <property type="match status" value="1"/>
</dbReference>
<accession>A0ABS4VZ00</accession>
<protein>
    <submittedName>
        <fullName evidence="8">DNA-binding NarL/FixJ family response regulator</fullName>
    </submittedName>
</protein>
<keyword evidence="4" id="KW-0804">Transcription</keyword>
<evidence type="ECO:0000256" key="3">
    <source>
        <dbReference type="ARBA" id="ARBA00023125"/>
    </source>
</evidence>
<feature type="domain" description="Response regulatory" evidence="7">
    <location>
        <begin position="3"/>
        <end position="119"/>
    </location>
</feature>
<dbReference type="InterPro" id="IPR000792">
    <property type="entry name" value="Tscrpt_reg_LuxR_C"/>
</dbReference>
<dbReference type="PROSITE" id="PS50110">
    <property type="entry name" value="RESPONSE_REGULATORY"/>
    <property type="match status" value="1"/>
</dbReference>
<evidence type="ECO:0000313" key="8">
    <source>
        <dbReference type="EMBL" id="MBP2369156.1"/>
    </source>
</evidence>
<dbReference type="PROSITE" id="PS50043">
    <property type="entry name" value="HTH_LUXR_2"/>
    <property type="match status" value="1"/>
</dbReference>
<evidence type="ECO:0000259" key="7">
    <source>
        <dbReference type="PROSITE" id="PS50110"/>
    </source>
</evidence>
<dbReference type="Pfam" id="PF00072">
    <property type="entry name" value="Response_reg"/>
    <property type="match status" value="1"/>
</dbReference>
<evidence type="ECO:0000256" key="4">
    <source>
        <dbReference type="ARBA" id="ARBA00023163"/>
    </source>
</evidence>
<evidence type="ECO:0000256" key="5">
    <source>
        <dbReference type="PROSITE-ProRule" id="PRU00169"/>
    </source>
</evidence>
<dbReference type="SMART" id="SM00421">
    <property type="entry name" value="HTH_LUXR"/>
    <property type="match status" value="1"/>
</dbReference>
<dbReference type="InterPro" id="IPR001789">
    <property type="entry name" value="Sig_transdc_resp-reg_receiver"/>
</dbReference>
<dbReference type="SUPFAM" id="SSF46894">
    <property type="entry name" value="C-terminal effector domain of the bipartite response regulators"/>
    <property type="match status" value="1"/>
</dbReference>
<dbReference type="PROSITE" id="PS00622">
    <property type="entry name" value="HTH_LUXR_1"/>
    <property type="match status" value="1"/>
</dbReference>
<dbReference type="SMART" id="SM00448">
    <property type="entry name" value="REC"/>
    <property type="match status" value="1"/>
</dbReference>
<evidence type="ECO:0000259" key="6">
    <source>
        <dbReference type="PROSITE" id="PS50043"/>
    </source>
</evidence>
<dbReference type="InterPro" id="IPR039420">
    <property type="entry name" value="WalR-like"/>
</dbReference>
<evidence type="ECO:0000256" key="1">
    <source>
        <dbReference type="ARBA" id="ARBA00022553"/>
    </source>
</evidence>
<keyword evidence="9" id="KW-1185">Reference proteome</keyword>
<dbReference type="Proteomes" id="UP001519295">
    <property type="component" value="Unassembled WGS sequence"/>
</dbReference>
<dbReference type="CDD" id="cd17535">
    <property type="entry name" value="REC_NarL-like"/>
    <property type="match status" value="1"/>
</dbReference>
<dbReference type="InterPro" id="IPR016032">
    <property type="entry name" value="Sig_transdc_resp-reg_C-effctor"/>
</dbReference>
<keyword evidence="1 5" id="KW-0597">Phosphoprotein</keyword>
<dbReference type="EMBL" id="JAGINU010000001">
    <property type="protein sequence ID" value="MBP2369156.1"/>
    <property type="molecule type" value="Genomic_DNA"/>
</dbReference>
<reference evidence="8 9" key="1">
    <citation type="submission" date="2021-03" db="EMBL/GenBank/DDBJ databases">
        <title>Sequencing the genomes of 1000 actinobacteria strains.</title>
        <authorList>
            <person name="Klenk H.-P."/>
        </authorList>
    </citation>
    <scope>NUCLEOTIDE SEQUENCE [LARGE SCALE GENOMIC DNA]</scope>
    <source>
        <strain evidence="8 9">DSM 45256</strain>
    </source>
</reference>
<gene>
    <name evidence="8" type="ORF">JOF36_004852</name>
</gene>
<dbReference type="InterPro" id="IPR058245">
    <property type="entry name" value="NreC/VraR/RcsB-like_REC"/>
</dbReference>
<dbReference type="SUPFAM" id="SSF52172">
    <property type="entry name" value="CheY-like"/>
    <property type="match status" value="1"/>
</dbReference>
<dbReference type="PRINTS" id="PR00038">
    <property type="entry name" value="HTHLUXR"/>
</dbReference>
<dbReference type="Pfam" id="PF00196">
    <property type="entry name" value="GerE"/>
    <property type="match status" value="1"/>
</dbReference>
<dbReference type="CDD" id="cd06170">
    <property type="entry name" value="LuxR_C_like"/>
    <property type="match status" value="1"/>
</dbReference>
<comment type="caution">
    <text evidence="8">The sequence shown here is derived from an EMBL/GenBank/DDBJ whole genome shotgun (WGS) entry which is preliminary data.</text>
</comment>
<dbReference type="RefSeq" id="WP_210031010.1">
    <property type="nucleotide sequence ID" value="NZ_JAGINU010000001.1"/>
</dbReference>
<sequence length="208" mass="22313">MIRVVLVDDHPVVREGLGALIASQPDLDVVGVAPDGRAVPEIVARTRPDVVVTDLRMPDGQGVDLLTELRRHLPELPLMVLSTFGGPADVASALDAGATSFVLKDAGREEVFAAIRDTARGRSVLSPAVTAELLRSRRAPAGPSPREREILLLVASGRTNQQIARHLRVSEATVKTHLAHLYSKLDSPDRASAVAAAIRRGWIDLQEP</sequence>
<organism evidence="8 9">
    <name type="scientific">Pseudonocardia parietis</name>
    <dbReference type="NCBI Taxonomy" id="570936"/>
    <lineage>
        <taxon>Bacteria</taxon>
        <taxon>Bacillati</taxon>
        <taxon>Actinomycetota</taxon>
        <taxon>Actinomycetes</taxon>
        <taxon>Pseudonocardiales</taxon>
        <taxon>Pseudonocardiaceae</taxon>
        <taxon>Pseudonocardia</taxon>
    </lineage>
</organism>
<feature type="domain" description="HTH luxR-type" evidence="6">
    <location>
        <begin position="136"/>
        <end position="201"/>
    </location>
</feature>
<dbReference type="PANTHER" id="PTHR43214:SF24">
    <property type="entry name" value="TRANSCRIPTIONAL REGULATORY PROTEIN NARL-RELATED"/>
    <property type="match status" value="1"/>
</dbReference>
<evidence type="ECO:0000256" key="2">
    <source>
        <dbReference type="ARBA" id="ARBA00023015"/>
    </source>
</evidence>
<dbReference type="InterPro" id="IPR011006">
    <property type="entry name" value="CheY-like_superfamily"/>
</dbReference>
<evidence type="ECO:0000313" key="9">
    <source>
        <dbReference type="Proteomes" id="UP001519295"/>
    </source>
</evidence>
<keyword evidence="2" id="KW-0805">Transcription regulation</keyword>
<name>A0ABS4VZ00_9PSEU</name>
<dbReference type="PANTHER" id="PTHR43214">
    <property type="entry name" value="TWO-COMPONENT RESPONSE REGULATOR"/>
    <property type="match status" value="1"/>
</dbReference>